<dbReference type="Pfam" id="PF00892">
    <property type="entry name" value="EamA"/>
    <property type="match status" value="1"/>
</dbReference>
<gene>
    <name evidence="8" type="ORF">SE17_06465</name>
</gene>
<keyword evidence="9" id="KW-1185">Reference proteome</keyword>
<feature type="transmembrane region" description="Helical" evidence="6">
    <location>
        <begin position="12"/>
        <end position="31"/>
    </location>
</feature>
<feature type="domain" description="EamA" evidence="7">
    <location>
        <begin position="18"/>
        <end position="149"/>
    </location>
</feature>
<feature type="transmembrane region" description="Helical" evidence="6">
    <location>
        <begin position="232"/>
        <end position="253"/>
    </location>
</feature>
<evidence type="ECO:0000256" key="1">
    <source>
        <dbReference type="ARBA" id="ARBA00004141"/>
    </source>
</evidence>
<name>A0A0P9DKG1_9CHLR</name>
<feature type="transmembrane region" description="Helical" evidence="6">
    <location>
        <begin position="189"/>
        <end position="212"/>
    </location>
</feature>
<feature type="transmembrane region" description="Helical" evidence="6">
    <location>
        <begin position="159"/>
        <end position="177"/>
    </location>
</feature>
<evidence type="ECO:0000256" key="6">
    <source>
        <dbReference type="SAM" id="Phobius"/>
    </source>
</evidence>
<dbReference type="PANTHER" id="PTHR22911:SF6">
    <property type="entry name" value="SOLUTE CARRIER FAMILY 35 MEMBER G1"/>
    <property type="match status" value="1"/>
</dbReference>
<dbReference type="GO" id="GO:0016020">
    <property type="term" value="C:membrane"/>
    <property type="evidence" value="ECO:0007669"/>
    <property type="project" value="UniProtKB-SubCell"/>
</dbReference>
<evidence type="ECO:0000259" key="7">
    <source>
        <dbReference type="Pfam" id="PF00892"/>
    </source>
</evidence>
<feature type="transmembrane region" description="Helical" evidence="6">
    <location>
        <begin position="260"/>
        <end position="284"/>
    </location>
</feature>
<comment type="subcellular location">
    <subcellularLocation>
        <location evidence="1">Membrane</location>
        <topology evidence="1">Multi-pass membrane protein</topology>
    </subcellularLocation>
</comment>
<dbReference type="SUPFAM" id="SSF103481">
    <property type="entry name" value="Multidrug resistance efflux transporter EmrE"/>
    <property type="match status" value="2"/>
</dbReference>
<dbReference type="PATRIC" id="fig|186479.3.peg.1584"/>
<feature type="transmembrane region" description="Helical" evidence="6">
    <location>
        <begin position="110"/>
        <end position="128"/>
    </location>
</feature>
<sequence length="319" mass="34835">MIQTSTIDAKKLSPNVAGVAFLVLGLLIFSLQDIAVKWIGGDYPVLEIVTFRSLTAMPLTLLLFRLEGGRGLPKTQQNTLEYIRGLSYFLSYTTYFMGLAALPLAEIAGIKFSGPLMITALSVVLLGERVGPRRWLALLVGFAGVLLIVRPGLSTFNLGSIFILISVLFYAFAAILTRKLQTTDSSATMSYYSSLVYLVATLILAPLVIAVGDLPGAHPSVRFLFHAWSMPPLLDIVIMLGLGLIWAGGMYCVARAYSVALASVVAPFEYLALPINALWGFFIWREVPMWTTWAGALLALLSGVYVLHREQKERAARLA</sequence>
<comment type="similarity">
    <text evidence="2">Belongs to the EamA transporter family.</text>
</comment>
<dbReference type="PANTHER" id="PTHR22911">
    <property type="entry name" value="ACYL-MALONYL CONDENSING ENZYME-RELATED"/>
    <property type="match status" value="1"/>
</dbReference>
<evidence type="ECO:0000256" key="2">
    <source>
        <dbReference type="ARBA" id="ARBA00007362"/>
    </source>
</evidence>
<protein>
    <recommendedName>
        <fullName evidence="7">EamA domain-containing protein</fullName>
    </recommendedName>
</protein>
<feature type="transmembrane region" description="Helical" evidence="6">
    <location>
        <begin position="43"/>
        <end position="64"/>
    </location>
</feature>
<dbReference type="Proteomes" id="UP000050509">
    <property type="component" value="Unassembled WGS sequence"/>
</dbReference>
<evidence type="ECO:0000313" key="9">
    <source>
        <dbReference type="Proteomes" id="UP000050509"/>
    </source>
</evidence>
<keyword evidence="4 6" id="KW-1133">Transmembrane helix</keyword>
<evidence type="ECO:0000256" key="3">
    <source>
        <dbReference type="ARBA" id="ARBA00022692"/>
    </source>
</evidence>
<evidence type="ECO:0000256" key="4">
    <source>
        <dbReference type="ARBA" id="ARBA00022989"/>
    </source>
</evidence>
<dbReference type="Gene3D" id="1.10.3730.20">
    <property type="match status" value="1"/>
</dbReference>
<reference evidence="8 9" key="1">
    <citation type="submission" date="2015-09" db="EMBL/GenBank/DDBJ databases">
        <title>Draft genome sequence of Kouleothrix aurantiaca JCM 19913.</title>
        <authorList>
            <person name="Hemp J."/>
        </authorList>
    </citation>
    <scope>NUCLEOTIDE SEQUENCE [LARGE SCALE GENOMIC DNA]</scope>
    <source>
        <strain evidence="8 9">COM-B</strain>
    </source>
</reference>
<evidence type="ECO:0000256" key="5">
    <source>
        <dbReference type="ARBA" id="ARBA00023136"/>
    </source>
</evidence>
<dbReference type="InterPro" id="IPR000620">
    <property type="entry name" value="EamA_dom"/>
</dbReference>
<keyword evidence="3 6" id="KW-0812">Transmembrane</keyword>
<accession>A0A0P9DKG1</accession>
<organism evidence="8 9">
    <name type="scientific">Kouleothrix aurantiaca</name>
    <dbReference type="NCBI Taxonomy" id="186479"/>
    <lineage>
        <taxon>Bacteria</taxon>
        <taxon>Bacillati</taxon>
        <taxon>Chloroflexota</taxon>
        <taxon>Chloroflexia</taxon>
        <taxon>Chloroflexales</taxon>
        <taxon>Roseiflexineae</taxon>
        <taxon>Roseiflexaceae</taxon>
        <taxon>Kouleothrix</taxon>
    </lineage>
</organism>
<dbReference type="EMBL" id="LJCR01000138">
    <property type="protein sequence ID" value="KPV53985.1"/>
    <property type="molecule type" value="Genomic_DNA"/>
</dbReference>
<keyword evidence="5 6" id="KW-0472">Membrane</keyword>
<feature type="transmembrane region" description="Helical" evidence="6">
    <location>
        <begin position="290"/>
        <end position="307"/>
    </location>
</feature>
<feature type="transmembrane region" description="Helical" evidence="6">
    <location>
        <begin position="135"/>
        <end position="153"/>
    </location>
</feature>
<dbReference type="AlphaFoldDB" id="A0A0P9DKG1"/>
<comment type="caution">
    <text evidence="8">The sequence shown here is derived from an EMBL/GenBank/DDBJ whole genome shotgun (WGS) entry which is preliminary data.</text>
</comment>
<proteinExistence type="inferred from homology"/>
<feature type="transmembrane region" description="Helical" evidence="6">
    <location>
        <begin position="85"/>
        <end position="104"/>
    </location>
</feature>
<evidence type="ECO:0000313" key="8">
    <source>
        <dbReference type="EMBL" id="KPV53985.1"/>
    </source>
</evidence>
<dbReference type="InterPro" id="IPR037185">
    <property type="entry name" value="EmrE-like"/>
</dbReference>